<dbReference type="EMBL" id="JAQJAN010000007">
    <property type="protein sequence ID" value="KAJ5726927.1"/>
    <property type="molecule type" value="Genomic_DNA"/>
</dbReference>
<evidence type="ECO:0000313" key="2">
    <source>
        <dbReference type="Proteomes" id="UP001215712"/>
    </source>
</evidence>
<reference evidence="1" key="2">
    <citation type="submission" date="2023-01" db="EMBL/GenBank/DDBJ databases">
        <authorList>
            <person name="Petersen C."/>
        </authorList>
    </citation>
    <scope>NUCLEOTIDE SEQUENCE</scope>
    <source>
        <strain evidence="1">IBT 17514</strain>
    </source>
</reference>
<protein>
    <submittedName>
        <fullName evidence="1">Uncharacterized protein</fullName>
    </submittedName>
</protein>
<gene>
    <name evidence="1" type="ORF">N7493_005954</name>
</gene>
<comment type="caution">
    <text evidence="1">The sequence shown here is derived from an EMBL/GenBank/DDBJ whole genome shotgun (WGS) entry which is preliminary data.</text>
</comment>
<accession>A0AAD6MW34</accession>
<organism evidence="1 2">
    <name type="scientific">Penicillium malachiteum</name>
    <dbReference type="NCBI Taxonomy" id="1324776"/>
    <lineage>
        <taxon>Eukaryota</taxon>
        <taxon>Fungi</taxon>
        <taxon>Dikarya</taxon>
        <taxon>Ascomycota</taxon>
        <taxon>Pezizomycotina</taxon>
        <taxon>Eurotiomycetes</taxon>
        <taxon>Eurotiomycetidae</taxon>
        <taxon>Eurotiales</taxon>
        <taxon>Aspergillaceae</taxon>
        <taxon>Penicillium</taxon>
    </lineage>
</organism>
<dbReference type="Proteomes" id="UP001215712">
    <property type="component" value="Unassembled WGS sequence"/>
</dbReference>
<dbReference type="AlphaFoldDB" id="A0AAD6MW34"/>
<sequence length="90" mass="10870">MKDRLADMNRKLQQLFSLVDSLFECLVEERPADNELTTKYREIRDKPLYLDMKTLTFEDVEHHVHQGIMKTWCEPKCVTSFRTAWRECFI</sequence>
<keyword evidence="2" id="KW-1185">Reference proteome</keyword>
<evidence type="ECO:0000313" key="1">
    <source>
        <dbReference type="EMBL" id="KAJ5726927.1"/>
    </source>
</evidence>
<proteinExistence type="predicted"/>
<name>A0AAD6MW34_9EURO</name>
<reference evidence="1" key="1">
    <citation type="journal article" date="2023" name="IMA Fungus">
        <title>Comparative genomic study of the Penicillium genus elucidates a diverse pangenome and 15 lateral gene transfer events.</title>
        <authorList>
            <person name="Petersen C."/>
            <person name="Sorensen T."/>
            <person name="Nielsen M.R."/>
            <person name="Sondergaard T.E."/>
            <person name="Sorensen J.L."/>
            <person name="Fitzpatrick D.A."/>
            <person name="Frisvad J.C."/>
            <person name="Nielsen K.L."/>
        </authorList>
    </citation>
    <scope>NUCLEOTIDE SEQUENCE</scope>
    <source>
        <strain evidence="1">IBT 17514</strain>
    </source>
</reference>